<gene>
    <name evidence="2" type="ORF">PC110_g9950</name>
    <name evidence="1" type="ORF">PC117_g23365</name>
</gene>
<accession>A0A329SAA9</accession>
<dbReference type="AlphaFoldDB" id="A0A329SAA9"/>
<dbReference type="Proteomes" id="UP000736787">
    <property type="component" value="Unassembled WGS sequence"/>
</dbReference>
<proteinExistence type="predicted"/>
<name>A0A329SAA9_9STRA</name>
<comment type="caution">
    <text evidence="2">The sequence shown here is derived from an EMBL/GenBank/DDBJ whole genome shotgun (WGS) entry which is preliminary data.</text>
</comment>
<evidence type="ECO:0000313" key="3">
    <source>
        <dbReference type="Proteomes" id="UP000251314"/>
    </source>
</evidence>
<evidence type="ECO:0000313" key="2">
    <source>
        <dbReference type="EMBL" id="RAW33735.1"/>
    </source>
</evidence>
<dbReference type="PANTHER" id="PTHR48471">
    <property type="entry name" value="DDE TNP4 DOMAIN-CONTAINING PROTEIN"/>
    <property type="match status" value="1"/>
</dbReference>
<dbReference type="VEuPathDB" id="FungiDB:PC110_g9950"/>
<dbReference type="EMBL" id="MJFZ01000227">
    <property type="protein sequence ID" value="RAW33735.1"/>
    <property type="molecule type" value="Genomic_DNA"/>
</dbReference>
<dbReference type="Proteomes" id="UP000251314">
    <property type="component" value="Unassembled WGS sequence"/>
</dbReference>
<reference evidence="2 3" key="1">
    <citation type="submission" date="2018-01" db="EMBL/GenBank/DDBJ databases">
        <title>Draft genome of the strawberry crown rot pathogen Phytophthora cactorum.</title>
        <authorList>
            <person name="Armitage A.D."/>
            <person name="Lysoe E."/>
            <person name="Nellist C.F."/>
            <person name="Harrison R.J."/>
            <person name="Brurberg M.B."/>
        </authorList>
    </citation>
    <scope>NUCLEOTIDE SEQUENCE [LARGE SCALE GENOMIC DNA]</scope>
    <source>
        <strain evidence="2 3">10300</strain>
    </source>
</reference>
<dbReference type="PANTHER" id="PTHR48471:SF1">
    <property type="entry name" value="DDE TNP4 DOMAIN-CONTAINING PROTEIN"/>
    <property type="match status" value="1"/>
</dbReference>
<keyword evidence="3" id="KW-1185">Reference proteome</keyword>
<dbReference type="EMBL" id="RCMK01001406">
    <property type="protein sequence ID" value="KAG2894918.1"/>
    <property type="molecule type" value="Genomic_DNA"/>
</dbReference>
<organism evidence="2 3">
    <name type="scientific">Phytophthora cactorum</name>
    <dbReference type="NCBI Taxonomy" id="29920"/>
    <lineage>
        <taxon>Eukaryota</taxon>
        <taxon>Sar</taxon>
        <taxon>Stramenopiles</taxon>
        <taxon>Oomycota</taxon>
        <taxon>Peronosporomycetes</taxon>
        <taxon>Peronosporales</taxon>
        <taxon>Peronosporaceae</taxon>
        <taxon>Phytophthora</taxon>
    </lineage>
</organism>
<protein>
    <submittedName>
        <fullName evidence="2">Uncharacterized protein</fullName>
    </submittedName>
</protein>
<dbReference type="OrthoDB" id="125736at2759"/>
<sequence length="91" mass="10890">MEDDDADTVLMLVEAFEQQDSDVCDVRREVFHVLCLDSPSYSAWMMLYTYGNDINFLNATSLTRSSFNRLLRRFHRYYYIPHMVLEIPREL</sequence>
<evidence type="ECO:0000313" key="1">
    <source>
        <dbReference type="EMBL" id="KAG2894918.1"/>
    </source>
</evidence>
<reference evidence="1" key="2">
    <citation type="submission" date="2018-10" db="EMBL/GenBank/DDBJ databases">
        <title>Effector identification in a new, highly contiguous assembly of the strawberry crown rot pathogen Phytophthora cactorum.</title>
        <authorList>
            <person name="Armitage A.D."/>
            <person name="Nellist C.F."/>
            <person name="Bates H."/>
            <person name="Vickerstaff R.J."/>
            <person name="Harrison R.J."/>
        </authorList>
    </citation>
    <scope>NUCLEOTIDE SEQUENCE</scope>
    <source>
        <strain evidence="1">4040</strain>
    </source>
</reference>